<organism evidence="2">
    <name type="scientific">marine sediment metagenome</name>
    <dbReference type="NCBI Taxonomy" id="412755"/>
    <lineage>
        <taxon>unclassified sequences</taxon>
        <taxon>metagenomes</taxon>
        <taxon>ecological metagenomes</taxon>
    </lineage>
</organism>
<reference evidence="2" key="1">
    <citation type="journal article" date="2014" name="Front. Microbiol.">
        <title>High frequency of phylogenetically diverse reductive dehalogenase-homologous genes in deep subseafloor sedimentary metagenomes.</title>
        <authorList>
            <person name="Kawai M."/>
            <person name="Futagami T."/>
            <person name="Toyoda A."/>
            <person name="Takaki Y."/>
            <person name="Nishi S."/>
            <person name="Hori S."/>
            <person name="Arai W."/>
            <person name="Tsubouchi T."/>
            <person name="Morono Y."/>
            <person name="Uchiyama I."/>
            <person name="Ito T."/>
            <person name="Fujiyama A."/>
            <person name="Inagaki F."/>
            <person name="Takami H."/>
        </authorList>
    </citation>
    <scope>NUCLEOTIDE SEQUENCE</scope>
    <source>
        <strain evidence="2">Expedition CK06-06</strain>
    </source>
</reference>
<dbReference type="CDD" id="cd05403">
    <property type="entry name" value="NT_KNTase_like"/>
    <property type="match status" value="1"/>
</dbReference>
<accession>X1DYP3</accession>
<evidence type="ECO:0000259" key="1">
    <source>
        <dbReference type="Pfam" id="PF18765"/>
    </source>
</evidence>
<dbReference type="SUPFAM" id="SSF81301">
    <property type="entry name" value="Nucleotidyltransferase"/>
    <property type="match status" value="1"/>
</dbReference>
<dbReference type="Pfam" id="PF18765">
    <property type="entry name" value="Polbeta"/>
    <property type="match status" value="1"/>
</dbReference>
<sequence>GCKEVYIFGSLVEGAFSDSSDIDLAIIGLEKKKYFKVYGELLEKIKRPIDLVGLDYDTKFSKKIKEIGKLTRVA</sequence>
<evidence type="ECO:0000313" key="2">
    <source>
        <dbReference type="EMBL" id="GAH01493.1"/>
    </source>
</evidence>
<dbReference type="InterPro" id="IPR043519">
    <property type="entry name" value="NT_sf"/>
</dbReference>
<feature type="domain" description="Polymerase beta nucleotidyltransferase" evidence="1">
    <location>
        <begin position="5"/>
        <end position="69"/>
    </location>
</feature>
<feature type="non-terminal residue" evidence="2">
    <location>
        <position position="1"/>
    </location>
</feature>
<protein>
    <recommendedName>
        <fullName evidence="1">Polymerase beta nucleotidyltransferase domain-containing protein</fullName>
    </recommendedName>
</protein>
<dbReference type="AlphaFoldDB" id="X1DYP3"/>
<dbReference type="InterPro" id="IPR041633">
    <property type="entry name" value="Polbeta"/>
</dbReference>
<comment type="caution">
    <text evidence="2">The sequence shown here is derived from an EMBL/GenBank/DDBJ whole genome shotgun (WGS) entry which is preliminary data.</text>
</comment>
<dbReference type="EMBL" id="BART01022850">
    <property type="protein sequence ID" value="GAH01493.1"/>
    <property type="molecule type" value="Genomic_DNA"/>
</dbReference>
<name>X1DYP3_9ZZZZ</name>
<proteinExistence type="predicted"/>
<dbReference type="Gene3D" id="3.30.460.10">
    <property type="entry name" value="Beta Polymerase, domain 2"/>
    <property type="match status" value="1"/>
</dbReference>
<gene>
    <name evidence="2" type="ORF">S01H4_41736</name>
</gene>